<comment type="caution">
    <text evidence="2">The sequence shown here is derived from an EMBL/GenBank/DDBJ whole genome shotgun (WGS) entry which is preliminary data.</text>
</comment>
<organism evidence="2 3">
    <name type="scientific">Photobacterium aphoticum</name>
    <dbReference type="NCBI Taxonomy" id="754436"/>
    <lineage>
        <taxon>Bacteria</taxon>
        <taxon>Pseudomonadati</taxon>
        <taxon>Pseudomonadota</taxon>
        <taxon>Gammaproteobacteria</taxon>
        <taxon>Vibrionales</taxon>
        <taxon>Vibrionaceae</taxon>
        <taxon>Photobacterium</taxon>
    </lineage>
</organism>
<dbReference type="Proteomes" id="UP000029227">
    <property type="component" value="Unassembled WGS sequence"/>
</dbReference>
<reference evidence="2 3" key="1">
    <citation type="journal article" date="2014" name="Genome Announc.">
        <title>Draft Genome Sequences of Two Vibrionaceae Species, Vibrio ponticus C121 and Photobacterium aphoticum C119, Isolated as Coral Reef Microbiota.</title>
        <authorList>
            <person name="Al-saari N."/>
            <person name="Meirelles P.M."/>
            <person name="Mino S."/>
            <person name="Suda W."/>
            <person name="Oshima K."/>
            <person name="Hattori M."/>
            <person name="Ohkuma M."/>
            <person name="Thompson F.L."/>
            <person name="Gomez-Gil B."/>
            <person name="Sawabe T."/>
            <person name="Sawabe T."/>
        </authorList>
    </citation>
    <scope>NUCLEOTIDE SEQUENCE [LARGE SCALE GENOMIC DNA]</scope>
    <source>
        <strain evidence="2 3">JCM 19237</strain>
    </source>
</reference>
<evidence type="ECO:0000256" key="1">
    <source>
        <dbReference type="SAM" id="MobiDB-lite"/>
    </source>
</evidence>
<dbReference type="CDD" id="cd10936">
    <property type="entry name" value="CE4_DAC2"/>
    <property type="match status" value="1"/>
</dbReference>
<dbReference type="GO" id="GO:0005975">
    <property type="term" value="P:carbohydrate metabolic process"/>
    <property type="evidence" value="ECO:0007669"/>
    <property type="project" value="InterPro"/>
</dbReference>
<gene>
    <name evidence="2" type="ORF">JCM19237_4858</name>
</gene>
<evidence type="ECO:0000313" key="2">
    <source>
        <dbReference type="EMBL" id="GAL05785.1"/>
    </source>
</evidence>
<feature type="region of interest" description="Disordered" evidence="1">
    <location>
        <begin position="206"/>
        <end position="249"/>
    </location>
</feature>
<sequence>MPSPLAQLPAEISVAILPNTPYATQVHDQAKQQQRDILVHMPMEPSRPAPLEPNTLMRSMGKATVQATLRQALTQLPDAFAINNHMGSAFTQDAQASGWVMEVLAQQHLAFLDSRTTPHSRAGQQARAHQVATLDRHIFLDHERTASFVHQQLQRAVQRAQRHGYAIAIGHPYPVTLNTLQQWLARQPQHDVTLVKLSALYPPHPAASHLTVSSPSASHSDTEQTVTAGTASTSEPAPIAAGTRVKNNV</sequence>
<dbReference type="eggNOG" id="COG2861">
    <property type="taxonomic scope" value="Bacteria"/>
</dbReference>
<dbReference type="PANTHER" id="PTHR30105:SF2">
    <property type="entry name" value="DIVERGENT POLYSACCHARIDE DEACETYLASE SUPERFAMILY"/>
    <property type="match status" value="1"/>
</dbReference>
<dbReference type="SUPFAM" id="SSF88713">
    <property type="entry name" value="Glycoside hydrolase/deacetylase"/>
    <property type="match status" value="1"/>
</dbReference>
<accession>A0A090QRG6</accession>
<dbReference type="InterPro" id="IPR011330">
    <property type="entry name" value="Glyco_hydro/deAcase_b/a-brl"/>
</dbReference>
<dbReference type="InterPro" id="IPR006837">
    <property type="entry name" value="Divergent_DAC"/>
</dbReference>
<dbReference type="PANTHER" id="PTHR30105">
    <property type="entry name" value="UNCHARACTERIZED YIBQ-RELATED"/>
    <property type="match status" value="1"/>
</dbReference>
<proteinExistence type="predicted"/>
<dbReference type="Pfam" id="PF04748">
    <property type="entry name" value="Polysacc_deac_2"/>
    <property type="match status" value="1"/>
</dbReference>
<dbReference type="AlphaFoldDB" id="A0A090QRG6"/>
<dbReference type="EMBL" id="BBMN01000008">
    <property type="protein sequence ID" value="GAL05785.1"/>
    <property type="molecule type" value="Genomic_DNA"/>
</dbReference>
<feature type="compositionally biased region" description="Polar residues" evidence="1">
    <location>
        <begin position="210"/>
        <end position="235"/>
    </location>
</feature>
<dbReference type="STRING" id="754436.JCM19237_4858"/>
<name>A0A090QRG6_9GAMM</name>
<dbReference type="Gene3D" id="3.20.20.370">
    <property type="entry name" value="Glycoside hydrolase/deacetylase"/>
    <property type="match status" value="1"/>
</dbReference>
<protein>
    <submittedName>
        <fullName evidence="2">Putative periplasmic protein YibQ</fullName>
    </submittedName>
</protein>
<evidence type="ECO:0000313" key="3">
    <source>
        <dbReference type="Proteomes" id="UP000029227"/>
    </source>
</evidence>